<evidence type="ECO:0000256" key="1">
    <source>
        <dbReference type="ARBA" id="ARBA00022737"/>
    </source>
</evidence>
<keyword evidence="2" id="KW-0732">Signal</keyword>
<dbReference type="PANTHER" id="PTHR46708">
    <property type="entry name" value="TENASCIN"/>
    <property type="match status" value="1"/>
</dbReference>
<feature type="domain" description="Fibronectin type-III" evidence="3">
    <location>
        <begin position="261"/>
        <end position="351"/>
    </location>
</feature>
<evidence type="ECO:0000256" key="2">
    <source>
        <dbReference type="SAM" id="SignalP"/>
    </source>
</evidence>
<sequence>MLLVLSFVFLLSVSEVVSQCPPSSGIYLLHDGICYTNGSYFWGNTVNAVTENISCVLPDSNLTTGQWVRVADPDDPVNCNSNSDSDPFRCTNVTSPDATLNLYLAQGLSATTEGWYKCCLPTNCSDPNTNIIFANIFRFSEIESFTVADLPSDMTIYPQEYKLNCIKIGHYGYNIRMNIGSTALASYTNCDDRVSNCPGTVLVSFSNTIRYTVNITWDGMNVSSGSISQSTTGDQMYQCVVEVTDQPTRIRNVTIKVPATPPSSLTEVNKTTTTITVSWTALDSSDADGYVVNVTSDTDTVQTVQVEGSSNNTITLNGLREGTTYSITVRAYQQLLGPASTISVFTHCQQEGIYLAHDGNCYNNGSYFFDNNVNEVTEAISCVLPDSSLTTGQWVRVADPDDPVDCNSNIASDPFRCTNVTSPDATLSLYLAQGLSASQEGWYKCCLPTNCSDPNTNIIFANIFRFAEIESFTVAGLPSDMTVYPQEYKLNCIKIGYYLYGISMNIGSTALASYTSCDDRYSTCPGTELFSSNLYYTLRYTVNITWDGMTVSSGSISQSTTGDQMYQCVLDNPSGGADRTHTLTIKVPATAPSSLTEVNKTTTTITVNWTALNSSDADGYVVNVTSDTDTVQTVQVEGSSNNTITLDGLRELTTYSITVRAYQQLLGPASTISVFTHICQQEGIYLAHDGYCYTNRSYFWDATVNAVTEAISCVLPGTSLTTGQWVRVADPDDPVDCNSNSASDPFLCTNVTSPAATINLYLAQGLSNSQEGWYKCCLPTNCSDPNTNIIFANIFRFAEIESFTVADLPSDMTVYPQEYKLNCIKIGHYGYDISMSISSTALVSYTNCDDRSSTCPGTVLASSNPNTIRYTVNITWDGMTASSGSISQSTTGDQMYQCVVQVDGQPTRIRNVTIKVPATPPSSLTEVNKTTTTITVSWTALDSSDADGYVVNVTSDTDTVQTVQVEGSSKNNTITLNGLRIETTYSITVRAYQQLLGPASSTISVQTLPVINSINWTLVSSITQLNNTQYRIDCLTTTDINPSTDVYCVSEVISQCPPSSGIYFLRDGICYTNGSYFWDNSVNAANEAISCVLPGTSLTTGQWVRVADPDDDPVDCDNTNNDPFRCTSVTSPNATLSLYLAQGLPVAQEGWYKCCLPNNCSTPGTNIIFANIFRFLEIESFTVADLPSDMTVYPQEYKLNCTKIGHYGYDISINIGSTALASYTNCDDRSSTCPGTVLVSFSNTLRYTVNITWDGMTVSSGSISQSTTGDQMYQCVAQVAGQPTRIRNVAIKGIYLLHDGICYTNGSYFWDNNVNAANEAISCVLPGTSLTTGQWVRVADPDDNPVDCNSNSASDPFRCTAVTSPNATINLYLAQGLPAAQEGWYKCCLPTDCSDPNTNIIFANIFRFAEIESFTVADLPSDMTVYPQEYKLNCTKIGHHGYDISMSIGSTALASYTNCDDRSSTCPGTVLVSFSNTLRYTVDITWDGMNVSSGSISESTTGDQMYQCAVQVPNQPTRTRDVIVKVPATAPSSLTEVNNTATTITVSWTALNSSDADGYVVNVTSDTDIVQTVQVEGSSNNTITLNGLRGGTTYSITVRAYQQLLGPASSPISVFTHCQQEGIYLAYNGNCYTNGSYFWDNIVNAVTEAISCVLPGTSLTTGQWVRVADPDDDPVDCNSNIASDPFRCTSVTSPAATINLYLAQGLAAAQAGWYKCCLPTNCSDPNTNIIFANIFRFAEIESFTVADLPSDMTVYPQEYKLNCTKIGHPGYNINMSIGSSALVDYTNCNDGTNSCSGTVLVSSSNTVRYTVDITWDGMNVSSGSISESTTGDQMYQCVVEVTDQPTRTRNVTIKVPATAPSSLTEVNKTATTITVSWTALDSSDADGYVVNVTSDTDTVQTVQVEGSSNNTITLDGLRIKTTYSITVRAYQQLLGPASSAISVQTLPVINSINWTLVSSITQLNNTQYRIDYLTTTDINPSTDVYWLVNGVMKNNSMYTSIDVLTYNNTLLVYPDPLGVSVNVTCIAMIGGVNYSQSVILHDTFVSFLAPSGPPNNVRGFILNATIPATAPSSLTEVNKTTTTITVSWTALDSSDADGYVVNVTSDTDTVQTVQVEGSSNNTITLDGLREGTTYSITVRAYQQLLGPASTISVFTHCQEEGIYLAYNGNCYTNGSYFWDNNVNAANEAISCVLPDTNLTTGQWVRVADPDDPVDCDNTNNDSFRCTNVTSPNATLNLYLVQGLPAAQEGWYKCCLPTNCSDPNTNIIFANIFRLAEIESFTVADLPSDMTVYPQEYKLNCTKIGFYLYDGISMNINSTALASYTSCDDRTNTCPGTVLVSSNPNTLRYTVDITWDGMNVSRGSTSQSITGDQMYQCVLDNPSGGIDRTRNLTIKGNK</sequence>
<feature type="domain" description="Fibronectin type-III" evidence="3">
    <location>
        <begin position="1859"/>
        <end position="1948"/>
    </location>
</feature>
<reference evidence="4" key="1">
    <citation type="submission" date="2017-05" db="UniProtKB">
        <authorList>
            <consortium name="EnsemblMetazoa"/>
        </authorList>
    </citation>
    <scope>IDENTIFICATION</scope>
</reference>
<dbReference type="InParanoid" id="A0A1X7TII7"/>
<keyword evidence="1" id="KW-0677">Repeat</keyword>
<feature type="domain" description="Fibronectin type-III" evidence="3">
    <location>
        <begin position="2070"/>
        <end position="2160"/>
    </location>
</feature>
<dbReference type="SUPFAM" id="SSF49265">
    <property type="entry name" value="Fibronectin type III"/>
    <property type="match status" value="5"/>
</dbReference>
<accession>A0A1X7TII7</accession>
<dbReference type="InterPro" id="IPR050991">
    <property type="entry name" value="ECM_Regulatory_Proteins"/>
</dbReference>
<proteinExistence type="predicted"/>
<dbReference type="InterPro" id="IPR003961">
    <property type="entry name" value="FN3_dom"/>
</dbReference>
<dbReference type="InterPro" id="IPR036116">
    <property type="entry name" value="FN3_sf"/>
</dbReference>
<dbReference type="PROSITE" id="PS50853">
    <property type="entry name" value="FN3"/>
    <property type="match status" value="6"/>
</dbReference>
<feature type="signal peptide" evidence="2">
    <location>
        <begin position="1"/>
        <end position="18"/>
    </location>
</feature>
<dbReference type="SMART" id="SM00060">
    <property type="entry name" value="FN3"/>
    <property type="match status" value="6"/>
</dbReference>
<dbReference type="EnsemblMetazoa" id="Aqu2.1.14614_001">
    <property type="protein sequence ID" value="Aqu2.1.14614_001"/>
    <property type="gene ID" value="Aqu2.1.14614"/>
</dbReference>
<dbReference type="CDD" id="cd00063">
    <property type="entry name" value="FN3"/>
    <property type="match status" value="6"/>
</dbReference>
<evidence type="ECO:0000313" key="4">
    <source>
        <dbReference type="EnsemblMetazoa" id="Aqu2.1.14614_001"/>
    </source>
</evidence>
<feature type="chain" id="PRO_5012824130" description="Fibronectin type-III domain-containing protein" evidence="2">
    <location>
        <begin position="19"/>
        <end position="2397"/>
    </location>
</feature>
<feature type="domain" description="Fibronectin type-III" evidence="3">
    <location>
        <begin position="591"/>
        <end position="682"/>
    </location>
</feature>
<feature type="domain" description="Fibronectin type-III" evidence="3">
    <location>
        <begin position="920"/>
        <end position="1010"/>
    </location>
</feature>
<name>A0A1X7TII7_AMPQE</name>
<dbReference type="Gene3D" id="2.60.40.10">
    <property type="entry name" value="Immunoglobulins"/>
    <property type="match status" value="6"/>
</dbReference>
<evidence type="ECO:0000259" key="3">
    <source>
        <dbReference type="PROSITE" id="PS50853"/>
    </source>
</evidence>
<organism evidence="4">
    <name type="scientific">Amphimedon queenslandica</name>
    <name type="common">Sponge</name>
    <dbReference type="NCBI Taxonomy" id="400682"/>
    <lineage>
        <taxon>Eukaryota</taxon>
        <taxon>Metazoa</taxon>
        <taxon>Porifera</taxon>
        <taxon>Demospongiae</taxon>
        <taxon>Heteroscleromorpha</taxon>
        <taxon>Haplosclerida</taxon>
        <taxon>Niphatidae</taxon>
        <taxon>Amphimedon</taxon>
    </lineage>
</organism>
<dbReference type="PANTHER" id="PTHR46708:SF11">
    <property type="entry name" value="RECEPTOR-TYPE TYROSINE-PROTEIN PHOSPHATASE ETA-LIKE"/>
    <property type="match status" value="1"/>
</dbReference>
<dbReference type="InterPro" id="IPR013783">
    <property type="entry name" value="Ig-like_fold"/>
</dbReference>
<dbReference type="Pfam" id="PF00041">
    <property type="entry name" value="fn3"/>
    <property type="match status" value="6"/>
</dbReference>
<feature type="domain" description="Fibronectin type-III" evidence="3">
    <location>
        <begin position="1530"/>
        <end position="1621"/>
    </location>
</feature>
<protein>
    <recommendedName>
        <fullName evidence="3">Fibronectin type-III domain-containing protein</fullName>
    </recommendedName>
</protein>